<evidence type="ECO:0000313" key="7">
    <source>
        <dbReference type="EMBL" id="GFG35979.1"/>
    </source>
</evidence>
<comment type="caution">
    <text evidence="7">The sequence shown here is derived from an EMBL/GenBank/DDBJ whole genome shotgun (WGS) entry which is preliminary data.</text>
</comment>
<comment type="cofactor">
    <cofactor evidence="1 5 6">
        <name>pyridoxal 5'-phosphate</name>
        <dbReference type="ChEBI" id="CHEBI:597326"/>
    </cofactor>
</comment>
<keyword evidence="3 5" id="KW-0663">Pyridoxal phosphate</keyword>
<dbReference type="PRINTS" id="PR00800">
    <property type="entry name" value="YHDCRBOXLASE"/>
</dbReference>
<dbReference type="SUPFAM" id="SSF53383">
    <property type="entry name" value="PLP-dependent transferases"/>
    <property type="match status" value="1"/>
</dbReference>
<dbReference type="Pfam" id="PF00282">
    <property type="entry name" value="Pyridoxal_deC"/>
    <property type="match status" value="1"/>
</dbReference>
<dbReference type="PANTHER" id="PTHR11999">
    <property type="entry name" value="GROUP II PYRIDOXAL-5-PHOSPHATE DECARBOXYLASE"/>
    <property type="match status" value="1"/>
</dbReference>
<protein>
    <recommendedName>
        <fullName evidence="9">Aromatic-L-amino-acid decarboxylase</fullName>
    </recommendedName>
</protein>
<dbReference type="EMBL" id="BLKM01000588">
    <property type="protein sequence ID" value="GFG35979.1"/>
    <property type="molecule type" value="Genomic_DNA"/>
</dbReference>
<dbReference type="Gene3D" id="3.90.1150.10">
    <property type="entry name" value="Aspartate Aminotransferase, domain 1"/>
    <property type="match status" value="1"/>
</dbReference>
<dbReference type="InterPro" id="IPR015424">
    <property type="entry name" value="PyrdxlP-dep_Trfase"/>
</dbReference>
<dbReference type="AlphaFoldDB" id="A0A6L2PTY2"/>
<dbReference type="InterPro" id="IPR002129">
    <property type="entry name" value="PyrdxlP-dep_de-COase"/>
</dbReference>
<dbReference type="InParanoid" id="A0A6L2PTY2"/>
<dbReference type="GO" id="GO:0004058">
    <property type="term" value="F:aromatic-L-amino-acid decarboxylase activity"/>
    <property type="evidence" value="ECO:0007669"/>
    <property type="project" value="TreeGrafter"/>
</dbReference>
<evidence type="ECO:0000313" key="8">
    <source>
        <dbReference type="Proteomes" id="UP000502823"/>
    </source>
</evidence>
<evidence type="ECO:0000256" key="6">
    <source>
        <dbReference type="RuleBase" id="RU000382"/>
    </source>
</evidence>
<keyword evidence="4 6" id="KW-0456">Lyase</keyword>
<dbReference type="CDD" id="cd06450">
    <property type="entry name" value="DOPA_deC_like"/>
    <property type="match status" value="1"/>
</dbReference>
<dbReference type="PROSITE" id="PS00392">
    <property type="entry name" value="DDC_GAD_HDC_YDC"/>
    <property type="match status" value="1"/>
</dbReference>
<comment type="similarity">
    <text evidence="2 6">Belongs to the group II decarboxylase family.</text>
</comment>
<evidence type="ECO:0000256" key="4">
    <source>
        <dbReference type="ARBA" id="ARBA00023239"/>
    </source>
</evidence>
<dbReference type="InterPro" id="IPR021115">
    <property type="entry name" value="Pyridoxal-P_BS"/>
</dbReference>
<dbReference type="InterPro" id="IPR015421">
    <property type="entry name" value="PyrdxlP-dep_Trfase_major"/>
</dbReference>
<dbReference type="PANTHER" id="PTHR11999:SF60">
    <property type="entry name" value="3,4-DIHYDROXYPHENYLACETALDEHYDE SYNTHASE"/>
    <property type="match status" value="1"/>
</dbReference>
<accession>A0A6L2PTY2</accession>
<evidence type="ECO:0008006" key="9">
    <source>
        <dbReference type="Google" id="ProtNLM"/>
    </source>
</evidence>
<dbReference type="FunFam" id="1.20.1340.10:FF:000001">
    <property type="entry name" value="Histidine decarboxylase"/>
    <property type="match status" value="1"/>
</dbReference>
<reference evidence="8" key="1">
    <citation type="submission" date="2020-01" db="EMBL/GenBank/DDBJ databases">
        <title>Draft genome sequence of the Termite Coptotermes fromosanus.</title>
        <authorList>
            <person name="Itakura S."/>
            <person name="Yosikawa Y."/>
            <person name="Umezawa K."/>
        </authorList>
    </citation>
    <scope>NUCLEOTIDE SEQUENCE [LARGE SCALE GENOMIC DNA]</scope>
</reference>
<keyword evidence="8" id="KW-1185">Reference proteome</keyword>
<gene>
    <name evidence="7" type="ORF">Cfor_03562</name>
</gene>
<feature type="modified residue" description="N6-(pyridoxal phosphate)lysine" evidence="5">
    <location>
        <position position="330"/>
    </location>
</feature>
<dbReference type="Proteomes" id="UP000502823">
    <property type="component" value="Unassembled WGS sequence"/>
</dbReference>
<dbReference type="Gene3D" id="1.20.1340.10">
    <property type="entry name" value="dopa decarboxylase, N-terminal domain"/>
    <property type="match status" value="1"/>
</dbReference>
<dbReference type="GO" id="GO:0006584">
    <property type="term" value="P:catecholamine metabolic process"/>
    <property type="evidence" value="ECO:0007669"/>
    <property type="project" value="TreeGrafter"/>
</dbReference>
<dbReference type="InterPro" id="IPR015422">
    <property type="entry name" value="PyrdxlP-dep_Trfase_small"/>
</dbReference>
<evidence type="ECO:0000256" key="2">
    <source>
        <dbReference type="ARBA" id="ARBA00009533"/>
    </source>
</evidence>
<dbReference type="Gene3D" id="3.40.640.10">
    <property type="entry name" value="Type I PLP-dependent aspartate aminotransferase-like (Major domain)"/>
    <property type="match status" value="1"/>
</dbReference>
<name>A0A6L2PTY2_COPFO</name>
<dbReference type="InterPro" id="IPR010977">
    <property type="entry name" value="Aromatic_deC"/>
</dbReference>
<evidence type="ECO:0000256" key="3">
    <source>
        <dbReference type="ARBA" id="ARBA00022898"/>
    </source>
</evidence>
<dbReference type="GO" id="GO:0006520">
    <property type="term" value="P:amino acid metabolic process"/>
    <property type="evidence" value="ECO:0007669"/>
    <property type="project" value="InterPro"/>
</dbReference>
<dbReference type="GO" id="GO:0005737">
    <property type="term" value="C:cytoplasm"/>
    <property type="evidence" value="ECO:0007669"/>
    <property type="project" value="TreeGrafter"/>
</dbReference>
<proteinExistence type="inferred from homology"/>
<evidence type="ECO:0000256" key="5">
    <source>
        <dbReference type="PIRSR" id="PIRSR602129-50"/>
    </source>
</evidence>
<dbReference type="GO" id="GO:0019752">
    <property type="term" value="P:carboxylic acid metabolic process"/>
    <property type="evidence" value="ECO:0007669"/>
    <property type="project" value="InterPro"/>
</dbReference>
<dbReference type="GO" id="GO:0030170">
    <property type="term" value="F:pyridoxal phosphate binding"/>
    <property type="evidence" value="ECO:0007669"/>
    <property type="project" value="InterPro"/>
</dbReference>
<dbReference type="FunFam" id="3.40.640.10:FF:000025">
    <property type="entry name" value="Histidine decarboxylase"/>
    <property type="match status" value="1"/>
</dbReference>
<evidence type="ECO:0000256" key="1">
    <source>
        <dbReference type="ARBA" id="ARBA00001933"/>
    </source>
</evidence>
<sequence length="544" mass="61254">MAPGNSVSGPSRQLVFSGCRELYRPSAMDATEFRNFGKAAVDYIADYLENLRDRPVLPSVEPGYLQELIPKVAPQEPEKWQDVLADMERVIMPGVTHWHSPHFHAYYPTANSYPGIVGEMLSAGIGCIGFSWITSPACTELEVAMMDWLGKLIQLPQEFLNCSDGPGGGVIQGSASESTLVGLLAAKQRTVRRVQVLHPEWDEATIKGKLVAYSSDQSNSSIEKAGLLGSMPMRLLPTDDKCRLRGTTLEQAIKSDQEKGLIPCYVVATLGTTGTCAFDCLEELGPICNKEDVWLHVDAAYAGSAFICPEFRHLMAGVNYADSYTFNPHKWMLVNFDCSAMWLKDSQYLVDAFSVDRIYLKHRHQDRAPDYRHWQIPLGRRFRSIKLWMVLRLYGVEGLQQHIRRQVGLAKEFETLLRGDSRFEIVTETSMGLVCFRLKGPDTLTKKLHDRLMARKNIYIIAATFKDKHILRFAVCSRMTESRDIQFAWEEIRGQAEQILLGNDADDDILVHNCKTYSRLKYNMIRNDCPSNGLKINGTANGQA</sequence>
<organism evidence="7 8">
    <name type="scientific">Coptotermes formosanus</name>
    <name type="common">Formosan subterranean termite</name>
    <dbReference type="NCBI Taxonomy" id="36987"/>
    <lineage>
        <taxon>Eukaryota</taxon>
        <taxon>Metazoa</taxon>
        <taxon>Ecdysozoa</taxon>
        <taxon>Arthropoda</taxon>
        <taxon>Hexapoda</taxon>
        <taxon>Insecta</taxon>
        <taxon>Pterygota</taxon>
        <taxon>Neoptera</taxon>
        <taxon>Polyneoptera</taxon>
        <taxon>Dictyoptera</taxon>
        <taxon>Blattodea</taxon>
        <taxon>Blattoidea</taxon>
        <taxon>Termitoidae</taxon>
        <taxon>Rhinotermitidae</taxon>
        <taxon>Coptotermes</taxon>
    </lineage>
</organism>
<dbReference type="OrthoDB" id="639767at2759"/>